<dbReference type="InterPro" id="IPR025877">
    <property type="entry name" value="MobA-like_NTP_Trfase"/>
</dbReference>
<feature type="binding site" evidence="8">
    <location>
        <position position="149"/>
    </location>
    <ligand>
        <name>Mg(2+)</name>
        <dbReference type="ChEBI" id="CHEBI:18420"/>
    </ligand>
</feature>
<dbReference type="GO" id="GO:0005737">
    <property type="term" value="C:cytoplasm"/>
    <property type="evidence" value="ECO:0007669"/>
    <property type="project" value="UniProtKB-SubCell"/>
</dbReference>
<gene>
    <name evidence="8 10" type="primary">mobA</name>
    <name evidence="10" type="ORF">E1H14_06580</name>
</gene>
<keyword evidence="10" id="KW-0548">Nucleotidyltransferase</keyword>
<comment type="caution">
    <text evidence="10">The sequence shown here is derived from an EMBL/GenBank/DDBJ whole genome shotgun (WGS) entry which is preliminary data.</text>
</comment>
<feature type="binding site" evidence="8">
    <location>
        <position position="73"/>
    </location>
    <ligand>
        <name>GTP</name>
        <dbReference type="ChEBI" id="CHEBI:37565"/>
    </ligand>
</feature>
<evidence type="ECO:0000313" key="11">
    <source>
        <dbReference type="Proteomes" id="UP000325302"/>
    </source>
</evidence>
<feature type="binding site" evidence="8">
    <location>
        <begin position="60"/>
        <end position="62"/>
    </location>
    <ligand>
        <name>GTP</name>
        <dbReference type="ChEBI" id="CHEBI:37565"/>
    </ligand>
</feature>
<evidence type="ECO:0000256" key="8">
    <source>
        <dbReference type="HAMAP-Rule" id="MF_00316"/>
    </source>
</evidence>
<dbReference type="GO" id="GO:0005525">
    <property type="term" value="F:GTP binding"/>
    <property type="evidence" value="ECO:0007669"/>
    <property type="project" value="UniProtKB-UniRule"/>
</dbReference>
<evidence type="ECO:0000313" key="10">
    <source>
        <dbReference type="EMBL" id="KAA0875080.1"/>
    </source>
</evidence>
<dbReference type="OrthoDB" id="9788394at2"/>
<dbReference type="PANTHER" id="PTHR19136:SF81">
    <property type="entry name" value="MOLYBDENUM COFACTOR GUANYLYLTRANSFERASE"/>
    <property type="match status" value="1"/>
</dbReference>
<dbReference type="NCBIfam" id="TIGR02665">
    <property type="entry name" value="molyb_mobA"/>
    <property type="match status" value="1"/>
</dbReference>
<accession>A0A5A9W2S8</accession>
<dbReference type="Proteomes" id="UP000325302">
    <property type="component" value="Unassembled WGS sequence"/>
</dbReference>
<keyword evidence="7 8" id="KW-0501">Molybdenum cofactor biosynthesis</keyword>
<organism evidence="10 11">
    <name type="scientific">Nitrincola tapanii</name>
    <dbReference type="NCBI Taxonomy" id="1708751"/>
    <lineage>
        <taxon>Bacteria</taxon>
        <taxon>Pseudomonadati</taxon>
        <taxon>Pseudomonadota</taxon>
        <taxon>Gammaproteobacteria</taxon>
        <taxon>Oceanospirillales</taxon>
        <taxon>Oceanospirillaceae</taxon>
        <taxon>Nitrincola</taxon>
    </lineage>
</organism>
<comment type="catalytic activity">
    <reaction evidence="8">
        <text>Mo-molybdopterin + GTP + H(+) = Mo-molybdopterin guanine dinucleotide + diphosphate</text>
        <dbReference type="Rhea" id="RHEA:34243"/>
        <dbReference type="ChEBI" id="CHEBI:15378"/>
        <dbReference type="ChEBI" id="CHEBI:33019"/>
        <dbReference type="ChEBI" id="CHEBI:37565"/>
        <dbReference type="ChEBI" id="CHEBI:71302"/>
        <dbReference type="ChEBI" id="CHEBI:71310"/>
        <dbReference type="EC" id="2.7.7.77"/>
    </reaction>
</comment>
<comment type="cofactor">
    <cofactor evidence="8">
        <name>Mg(2+)</name>
        <dbReference type="ChEBI" id="CHEBI:18420"/>
    </cofactor>
</comment>
<keyword evidence="4 8" id="KW-0547">Nucleotide-binding</keyword>
<dbReference type="HAMAP" id="MF_00316">
    <property type="entry name" value="MobA"/>
    <property type="match status" value="1"/>
</dbReference>
<feature type="binding site" evidence="8">
    <location>
        <position position="149"/>
    </location>
    <ligand>
        <name>GTP</name>
        <dbReference type="ChEBI" id="CHEBI:37565"/>
    </ligand>
</feature>
<evidence type="ECO:0000256" key="2">
    <source>
        <dbReference type="ARBA" id="ARBA00022679"/>
    </source>
</evidence>
<evidence type="ECO:0000256" key="1">
    <source>
        <dbReference type="ARBA" id="ARBA00022490"/>
    </source>
</evidence>
<evidence type="ECO:0000256" key="5">
    <source>
        <dbReference type="ARBA" id="ARBA00022842"/>
    </source>
</evidence>
<comment type="domain">
    <text evidence="8">The N-terminal domain determines nucleotide recognition and specific binding, while the C-terminal domain determines the specific binding to the target protein.</text>
</comment>
<sequence>METCILRRFSRSFKQWFVEGVELALGANPASIGLKFDLDWTKESTAMSLNQKQCVTGVILAGGQGRRMGGHDKGWVEFQNKPFIQHVLERLRPQVDQLIINANRSQAAYQALGVPVVEDLQTGFQGPLMGIATALSAAEHEWVLCVPCDGLFIPQDLVSRLLQAALNSGRAIVVADDGDRLQPMVVLLKRSVLPNLLQALEQGERKPDRWYASQGMAQVSFSVDELYNFNYPEQLLD</sequence>
<keyword evidence="6 8" id="KW-0342">GTP-binding</keyword>
<dbReference type="GO" id="GO:0046872">
    <property type="term" value="F:metal ion binding"/>
    <property type="evidence" value="ECO:0007669"/>
    <property type="project" value="UniProtKB-KW"/>
</dbReference>
<reference evidence="10 11" key="1">
    <citation type="submission" date="2019-03" db="EMBL/GenBank/DDBJ databases">
        <title>Nitrincola sp. nov. isolated from an Indian soda lake.</title>
        <authorList>
            <person name="Joshi A."/>
            <person name="Thite S.V."/>
            <person name="Joseph N."/>
            <person name="Dhotre D."/>
            <person name="Moorthy M."/>
            <person name="Shouche Y.S."/>
        </authorList>
    </citation>
    <scope>NUCLEOTIDE SEQUENCE [LARGE SCALE GENOMIC DNA]</scope>
    <source>
        <strain evidence="10 11">MEB193</strain>
    </source>
</reference>
<dbReference type="AlphaFoldDB" id="A0A5A9W2S8"/>
<evidence type="ECO:0000256" key="4">
    <source>
        <dbReference type="ARBA" id="ARBA00022741"/>
    </source>
</evidence>
<keyword evidence="3 8" id="KW-0479">Metal-binding</keyword>
<dbReference type="EC" id="2.7.7.77" evidence="8"/>
<keyword evidence="5 8" id="KW-0460">Magnesium</keyword>
<feature type="domain" description="MobA-like NTP transferase" evidence="9">
    <location>
        <begin position="57"/>
        <end position="206"/>
    </location>
</feature>
<dbReference type="Gene3D" id="3.90.550.10">
    <property type="entry name" value="Spore Coat Polysaccharide Biosynthesis Protein SpsA, Chain A"/>
    <property type="match status" value="1"/>
</dbReference>
<dbReference type="PANTHER" id="PTHR19136">
    <property type="entry name" value="MOLYBDENUM COFACTOR GUANYLYLTRANSFERASE"/>
    <property type="match status" value="1"/>
</dbReference>
<evidence type="ECO:0000256" key="7">
    <source>
        <dbReference type="ARBA" id="ARBA00023150"/>
    </source>
</evidence>
<dbReference type="GO" id="GO:1902758">
    <property type="term" value="P:bis(molybdopterin guanine dinucleotide)molybdenum biosynthetic process"/>
    <property type="evidence" value="ECO:0007669"/>
    <property type="project" value="TreeGrafter"/>
</dbReference>
<evidence type="ECO:0000256" key="6">
    <source>
        <dbReference type="ARBA" id="ARBA00023134"/>
    </source>
</evidence>
<keyword evidence="11" id="KW-1185">Reference proteome</keyword>
<name>A0A5A9W2S8_9GAMM</name>
<dbReference type="CDD" id="cd02503">
    <property type="entry name" value="MobA"/>
    <property type="match status" value="1"/>
</dbReference>
<dbReference type="InterPro" id="IPR013482">
    <property type="entry name" value="Molybde_CF_guanTrfase"/>
</dbReference>
<comment type="function">
    <text evidence="8">Transfers a GMP moiety from GTP to Mo-molybdopterin (Mo-MPT) cofactor (Moco or molybdenum cofactor) to form Mo-molybdopterin guanine dinucleotide (Mo-MGD) cofactor.</text>
</comment>
<keyword evidence="2 8" id="KW-0808">Transferase</keyword>
<comment type="subunit">
    <text evidence="8">Monomer.</text>
</comment>
<protein>
    <recommendedName>
        <fullName evidence="8">Molybdenum cofactor guanylyltransferase</fullName>
        <shortName evidence="8">MoCo guanylyltransferase</shortName>
        <ecNumber evidence="8">2.7.7.77</ecNumber>
    </recommendedName>
    <alternativeName>
        <fullName evidence="8">GTP:molybdopterin guanylyltransferase</fullName>
    </alternativeName>
    <alternativeName>
        <fullName evidence="8">Mo-MPT guanylyltransferase</fullName>
    </alternativeName>
    <alternativeName>
        <fullName evidence="8">Molybdopterin guanylyltransferase</fullName>
    </alternativeName>
    <alternativeName>
        <fullName evidence="8">Molybdopterin-guanine dinucleotide synthase</fullName>
        <shortName evidence="8">MGD synthase</shortName>
    </alternativeName>
</protein>
<dbReference type="SUPFAM" id="SSF53448">
    <property type="entry name" value="Nucleotide-diphospho-sugar transferases"/>
    <property type="match status" value="1"/>
</dbReference>
<comment type="similarity">
    <text evidence="8">Belongs to the MobA family.</text>
</comment>
<dbReference type="GO" id="GO:0061603">
    <property type="term" value="F:molybdenum cofactor guanylyltransferase activity"/>
    <property type="evidence" value="ECO:0007669"/>
    <property type="project" value="UniProtKB-EC"/>
</dbReference>
<keyword evidence="1 8" id="KW-0963">Cytoplasm</keyword>
<feature type="binding site" evidence="8">
    <location>
        <position position="119"/>
    </location>
    <ligand>
        <name>GTP</name>
        <dbReference type="ChEBI" id="CHEBI:37565"/>
    </ligand>
</feature>
<comment type="subcellular location">
    <subcellularLocation>
        <location evidence="8">Cytoplasm</location>
    </subcellularLocation>
</comment>
<evidence type="ECO:0000256" key="3">
    <source>
        <dbReference type="ARBA" id="ARBA00022723"/>
    </source>
</evidence>
<proteinExistence type="inferred from homology"/>
<dbReference type="InterPro" id="IPR029044">
    <property type="entry name" value="Nucleotide-diphossugar_trans"/>
</dbReference>
<feature type="binding site" evidence="8">
    <location>
        <position position="101"/>
    </location>
    <ligand>
        <name>GTP</name>
        <dbReference type="ChEBI" id="CHEBI:37565"/>
    </ligand>
</feature>
<evidence type="ECO:0000259" key="9">
    <source>
        <dbReference type="Pfam" id="PF12804"/>
    </source>
</evidence>
<dbReference type="Pfam" id="PF12804">
    <property type="entry name" value="NTP_transf_3"/>
    <property type="match status" value="1"/>
</dbReference>
<dbReference type="EMBL" id="SMRS01000004">
    <property type="protein sequence ID" value="KAA0875080.1"/>
    <property type="molecule type" value="Genomic_DNA"/>
</dbReference>